<protein>
    <submittedName>
        <fullName evidence="2">Uncharacterized protein</fullName>
    </submittedName>
</protein>
<keyword evidence="1" id="KW-0472">Membrane</keyword>
<name>A0A4Q7P7U7_9BACT</name>
<proteinExistence type="predicted"/>
<evidence type="ECO:0000313" key="2">
    <source>
        <dbReference type="EMBL" id="RZS96125.1"/>
    </source>
</evidence>
<keyword evidence="3" id="KW-1185">Reference proteome</keyword>
<organism evidence="2 3">
    <name type="scientific">Cecembia calidifontis</name>
    <dbReference type="NCBI Taxonomy" id="1187080"/>
    <lineage>
        <taxon>Bacteria</taxon>
        <taxon>Pseudomonadati</taxon>
        <taxon>Bacteroidota</taxon>
        <taxon>Cytophagia</taxon>
        <taxon>Cytophagales</taxon>
        <taxon>Cyclobacteriaceae</taxon>
        <taxon>Cecembia</taxon>
    </lineage>
</organism>
<comment type="caution">
    <text evidence="2">The sequence shown here is derived from an EMBL/GenBank/DDBJ whole genome shotgun (WGS) entry which is preliminary data.</text>
</comment>
<dbReference type="Pfam" id="PF20498">
    <property type="entry name" value="DUF6728"/>
    <property type="match status" value="1"/>
</dbReference>
<accession>A0A4Q7P7U7</accession>
<dbReference type="InterPro" id="IPR046615">
    <property type="entry name" value="DUF6728"/>
</dbReference>
<gene>
    <name evidence="2" type="ORF">BC751_1687</name>
</gene>
<reference evidence="2 3" key="1">
    <citation type="submission" date="2019-02" db="EMBL/GenBank/DDBJ databases">
        <title>Genomic Encyclopedia of Archaeal and Bacterial Type Strains, Phase II (KMG-II): from individual species to whole genera.</title>
        <authorList>
            <person name="Goeker M."/>
        </authorList>
    </citation>
    <scope>NUCLEOTIDE SEQUENCE [LARGE SCALE GENOMIC DNA]</scope>
    <source>
        <strain evidence="2 3">DSM 21411</strain>
    </source>
</reference>
<dbReference type="EMBL" id="SGXG01000001">
    <property type="protein sequence ID" value="RZS96125.1"/>
    <property type="molecule type" value="Genomic_DNA"/>
</dbReference>
<keyword evidence="1" id="KW-1133">Transmembrane helix</keyword>
<evidence type="ECO:0000313" key="3">
    <source>
        <dbReference type="Proteomes" id="UP000292209"/>
    </source>
</evidence>
<sequence>MIFRLYPKNTGHTYQYALNSILKLISMANSRIKEFFQLGEVANYFVRVFQKPDPNRPTNFNLRMMHGINKISILMFLAAIIIWVAKRMF</sequence>
<dbReference type="Proteomes" id="UP000292209">
    <property type="component" value="Unassembled WGS sequence"/>
</dbReference>
<evidence type="ECO:0000256" key="1">
    <source>
        <dbReference type="SAM" id="Phobius"/>
    </source>
</evidence>
<dbReference type="AlphaFoldDB" id="A0A4Q7P7U7"/>
<keyword evidence="1" id="KW-0812">Transmembrane</keyword>
<feature type="transmembrane region" description="Helical" evidence="1">
    <location>
        <begin position="67"/>
        <end position="85"/>
    </location>
</feature>